<dbReference type="RefSeq" id="WP_027833474.1">
    <property type="nucleotide sequence ID" value="NZ_CP021330.1"/>
</dbReference>
<dbReference type="SMART" id="SM00345">
    <property type="entry name" value="HTH_GNTR"/>
    <property type="match status" value="1"/>
</dbReference>
<dbReference type="CDD" id="cd07377">
    <property type="entry name" value="WHTH_GntR"/>
    <property type="match status" value="1"/>
</dbReference>
<dbReference type="Pfam" id="PF07729">
    <property type="entry name" value="FCD"/>
    <property type="match status" value="1"/>
</dbReference>
<dbReference type="AlphaFoldDB" id="A0A2R4MGE6"/>
<sequence>MKFNATNVRASASAADLIFEALREAIFTGEIGAGEHLRQDALAEMFNTSRIPVREALSRLEQQGLVKTERYKGTTVTSLSVDEVREVFEFRALLEGEVIRYAVENMDDETIEKARRACDAFATETDSARYGELNRDFHYALYAKAERPYHLKIVSQALDRIESYLRAQLVLTDGMERARREHMGILEACIARDKERAAELTRAHILGASASLISFLETRENSK</sequence>
<feature type="domain" description="HTH gntR-type" evidence="4">
    <location>
        <begin position="12"/>
        <end position="79"/>
    </location>
</feature>
<dbReference type="EMBL" id="CP021330">
    <property type="protein sequence ID" value="AVX05080.1"/>
    <property type="molecule type" value="Genomic_DNA"/>
</dbReference>
<dbReference type="SUPFAM" id="SSF46785">
    <property type="entry name" value="Winged helix' DNA-binding domain"/>
    <property type="match status" value="1"/>
</dbReference>
<evidence type="ECO:0000313" key="6">
    <source>
        <dbReference type="Proteomes" id="UP000258927"/>
    </source>
</evidence>
<evidence type="ECO:0000259" key="4">
    <source>
        <dbReference type="PROSITE" id="PS50949"/>
    </source>
</evidence>
<dbReference type="SUPFAM" id="SSF48008">
    <property type="entry name" value="GntR ligand-binding domain-like"/>
    <property type="match status" value="1"/>
</dbReference>
<keyword evidence="6" id="KW-1185">Reference proteome</keyword>
<dbReference type="InterPro" id="IPR036390">
    <property type="entry name" value="WH_DNA-bd_sf"/>
</dbReference>
<dbReference type="SMART" id="SM00895">
    <property type="entry name" value="FCD"/>
    <property type="match status" value="1"/>
</dbReference>
<proteinExistence type="predicted"/>
<dbReference type="Proteomes" id="UP000258927">
    <property type="component" value="Chromosome"/>
</dbReference>
<dbReference type="InterPro" id="IPR008920">
    <property type="entry name" value="TF_FadR/GntR_C"/>
</dbReference>
<evidence type="ECO:0000256" key="3">
    <source>
        <dbReference type="ARBA" id="ARBA00023163"/>
    </source>
</evidence>
<keyword evidence="2" id="KW-0238">DNA-binding</keyword>
<evidence type="ECO:0000313" key="5">
    <source>
        <dbReference type="EMBL" id="AVX05080.1"/>
    </source>
</evidence>
<dbReference type="STRING" id="1122213.GCA_000423365_00205"/>
<evidence type="ECO:0000256" key="1">
    <source>
        <dbReference type="ARBA" id="ARBA00023015"/>
    </source>
</evidence>
<dbReference type="PANTHER" id="PTHR43537">
    <property type="entry name" value="TRANSCRIPTIONAL REGULATOR, GNTR FAMILY"/>
    <property type="match status" value="1"/>
</dbReference>
<organism evidence="5 6">
    <name type="scientific">Maritalea myrionectae</name>
    <dbReference type="NCBI Taxonomy" id="454601"/>
    <lineage>
        <taxon>Bacteria</taxon>
        <taxon>Pseudomonadati</taxon>
        <taxon>Pseudomonadota</taxon>
        <taxon>Alphaproteobacteria</taxon>
        <taxon>Hyphomicrobiales</taxon>
        <taxon>Devosiaceae</taxon>
        <taxon>Maritalea</taxon>
    </lineage>
</organism>
<keyword evidence="3" id="KW-0804">Transcription</keyword>
<gene>
    <name evidence="5" type="ORF">MXMO3_02568</name>
</gene>
<dbReference type="KEGG" id="mmyr:MXMO3_02568"/>
<dbReference type="GO" id="GO:0003700">
    <property type="term" value="F:DNA-binding transcription factor activity"/>
    <property type="evidence" value="ECO:0007669"/>
    <property type="project" value="InterPro"/>
</dbReference>
<name>A0A2R4MGE6_9HYPH</name>
<dbReference type="PROSITE" id="PS50949">
    <property type="entry name" value="HTH_GNTR"/>
    <property type="match status" value="1"/>
</dbReference>
<dbReference type="InterPro" id="IPR000524">
    <property type="entry name" value="Tscrpt_reg_HTH_GntR"/>
</dbReference>
<keyword evidence="1" id="KW-0805">Transcription regulation</keyword>
<dbReference type="InterPro" id="IPR036388">
    <property type="entry name" value="WH-like_DNA-bd_sf"/>
</dbReference>
<dbReference type="Pfam" id="PF00392">
    <property type="entry name" value="GntR"/>
    <property type="match status" value="1"/>
</dbReference>
<dbReference type="Gene3D" id="1.10.10.10">
    <property type="entry name" value="Winged helix-like DNA-binding domain superfamily/Winged helix DNA-binding domain"/>
    <property type="match status" value="1"/>
</dbReference>
<dbReference type="PANTHER" id="PTHR43537:SF41">
    <property type="entry name" value="TRANSCRIPTIONAL REGULATORY PROTEIN"/>
    <property type="match status" value="1"/>
</dbReference>
<protein>
    <submittedName>
        <fullName evidence="5">Putative HTH-type transcriptional regulator in the TAR-I ttuE-ttuC' intergenic region</fullName>
    </submittedName>
</protein>
<dbReference type="GO" id="GO:0003677">
    <property type="term" value="F:DNA binding"/>
    <property type="evidence" value="ECO:0007669"/>
    <property type="project" value="UniProtKB-KW"/>
</dbReference>
<reference evidence="5 6" key="1">
    <citation type="submission" date="2017-05" db="EMBL/GenBank/DDBJ databases">
        <title>Genome Analysis of Maritalea myrionectae HL2708#5.</title>
        <authorList>
            <consortium name="Cotde Inc.-PKNU"/>
            <person name="Jang D."/>
            <person name="Oh H.-M."/>
        </authorList>
    </citation>
    <scope>NUCLEOTIDE SEQUENCE [LARGE SCALE GENOMIC DNA]</scope>
    <source>
        <strain evidence="5 6">HL2708#5</strain>
    </source>
</reference>
<dbReference type="Gene3D" id="1.20.120.530">
    <property type="entry name" value="GntR ligand-binding domain-like"/>
    <property type="match status" value="1"/>
</dbReference>
<accession>A0A2R4MGE6</accession>
<dbReference type="InterPro" id="IPR011711">
    <property type="entry name" value="GntR_C"/>
</dbReference>
<evidence type="ECO:0000256" key="2">
    <source>
        <dbReference type="ARBA" id="ARBA00023125"/>
    </source>
</evidence>